<evidence type="ECO:0000313" key="2">
    <source>
        <dbReference type="Proteomes" id="UP000274504"/>
    </source>
</evidence>
<gene>
    <name evidence="1" type="ORF">HDID_LOCUS10314</name>
</gene>
<dbReference type="AlphaFoldDB" id="A0A0R3SX66"/>
<dbReference type="OrthoDB" id="6247168at2759"/>
<organism evidence="3">
    <name type="scientific">Hymenolepis diminuta</name>
    <name type="common">Rat tapeworm</name>
    <dbReference type="NCBI Taxonomy" id="6216"/>
    <lineage>
        <taxon>Eukaryota</taxon>
        <taxon>Metazoa</taxon>
        <taxon>Spiralia</taxon>
        <taxon>Lophotrochozoa</taxon>
        <taxon>Platyhelminthes</taxon>
        <taxon>Cestoda</taxon>
        <taxon>Eucestoda</taxon>
        <taxon>Cyclophyllidea</taxon>
        <taxon>Hymenolepididae</taxon>
        <taxon>Hymenolepis</taxon>
    </lineage>
</organism>
<dbReference type="EMBL" id="UYSG01011618">
    <property type="protein sequence ID" value="VDL63079.1"/>
    <property type="molecule type" value="Genomic_DNA"/>
</dbReference>
<sequence>MSQESATSKLKALLEWKNASNDDEVRTARTIAFRSMVSILRIQDTLDLITDLFVEDINISIGQLKVYFKEETEVSEVWSAANATKNKDLIGMCSILVRMKWEMFRTSRIFHVNAEIRGMMSILGYPRMAQESATSEVKALLAWRNASRDDEVRTARTTAFKDMSPPPPPALDIRVSHLVPFQSTYDQNTRVCNADVNTPHPFFQSWVVGFAN</sequence>
<proteinExistence type="predicted"/>
<protein>
    <submittedName>
        <fullName evidence="3">BACK domain-containing protein</fullName>
    </submittedName>
</protein>
<dbReference type="Proteomes" id="UP000274504">
    <property type="component" value="Unassembled WGS sequence"/>
</dbReference>
<accession>A0A0R3SX66</accession>
<dbReference type="WBParaSite" id="HDID_0001031601-mRNA-1">
    <property type="protein sequence ID" value="HDID_0001031601-mRNA-1"/>
    <property type="gene ID" value="HDID_0001031601"/>
</dbReference>
<evidence type="ECO:0000313" key="1">
    <source>
        <dbReference type="EMBL" id="VDL63079.1"/>
    </source>
</evidence>
<evidence type="ECO:0000313" key="3">
    <source>
        <dbReference type="WBParaSite" id="HDID_0001031601-mRNA-1"/>
    </source>
</evidence>
<reference evidence="1 2" key="2">
    <citation type="submission" date="2018-11" db="EMBL/GenBank/DDBJ databases">
        <authorList>
            <consortium name="Pathogen Informatics"/>
        </authorList>
    </citation>
    <scope>NUCLEOTIDE SEQUENCE [LARGE SCALE GENOMIC DNA]</scope>
</reference>
<reference evidence="3" key="1">
    <citation type="submission" date="2016-04" db="UniProtKB">
        <authorList>
            <consortium name="WormBaseParasite"/>
        </authorList>
    </citation>
    <scope>IDENTIFICATION</scope>
</reference>
<name>A0A0R3SX66_HYMDI</name>